<dbReference type="EMBL" id="HE601899">
    <property type="protein sequence ID" value="CCD83311.1"/>
    <property type="molecule type" value="Genomic_DNA"/>
</dbReference>
<dbReference type="Proteomes" id="UP000144311">
    <property type="component" value="Segment"/>
</dbReference>
<evidence type="ECO:0000313" key="1">
    <source>
        <dbReference type="EMBL" id="ABD51479.1"/>
    </source>
</evidence>
<name>Q1HTQ7_9POXV</name>
<proteinExistence type="predicted"/>
<protein>
    <submittedName>
        <fullName evidence="1">C6R</fullName>
    </submittedName>
    <submittedName>
        <fullName evidence="2">Hypothetical pox protein</fullName>
    </submittedName>
</protein>
<dbReference type="GeneID" id="18158338"/>
<reference evidence="2 3" key="2">
    <citation type="submission" date="2011-10" db="EMBL/GenBank/DDBJ databases">
        <authorList>
            <person name="Darby A."/>
        </authorList>
    </citation>
    <scope>NUCLEOTIDE SEQUENCE [LARGE SCALE GENOMIC DNA]</scope>
    <source>
        <strain evidence="2">Red squirrel UK</strain>
    </source>
</reference>
<evidence type="ECO:0000313" key="2">
    <source>
        <dbReference type="EMBL" id="CCD83311.1"/>
    </source>
</evidence>
<dbReference type="RefSeq" id="YP_008658553.1">
    <property type="nucleotide sequence ID" value="NC_022563.1"/>
</dbReference>
<sequence length="166" mass="18328">MGFLCALFRRCLRPSVPQESRGDPIVVVKAAAAPLMRPASEEDESVLEIAQSPASEHTFVISMVESRGVMSDTELESVDLNECGEDRYGDACLDEDYYDEPTLDSEDERVQSYVDACVSIMREKCMASAAVADGVNCYRPNSPSNLSSASSNSWKFYDTRCLESRV</sequence>
<accession>Q1HTQ7</accession>
<reference evidence="2 3" key="3">
    <citation type="submission" date="2013-10" db="EMBL/GenBank/DDBJ databases">
        <title>The genome of epidemic Squirrel Poxvirus reveals novel virulence genes.</title>
        <authorList>
            <person name="Darby A.C."/>
            <person name="McInnes C.J."/>
            <person name="Kjaer K.H."/>
            <person name="Wood A.R."/>
            <person name="Hughes M."/>
            <person name="Martensen P.M."/>
            <person name="Radford A.D."/>
            <person name="Hall N."/>
            <person name="Chantrey J."/>
        </authorList>
    </citation>
    <scope>NUCLEOTIDE SEQUENCE [LARGE SCALE GENOMIC DNA]</scope>
    <source>
        <strain evidence="2">Red squirrel UK</strain>
    </source>
</reference>
<reference evidence="1" key="1">
    <citation type="journal article" date="2006" name="J. Gen. Virol.">
        <title>Genomic characterization of a novel poxvirus contributing to the decline of the red squirrel (Sciurus vulgaris) in the UK.</title>
        <authorList>
            <person name="McInnes C.J."/>
            <person name="Wood A.R."/>
            <person name="Thomas K."/>
            <person name="Sainsbury A.W."/>
            <person name="Gurnell J."/>
            <person name="Dein F.J."/>
            <person name="Nettleton P.F."/>
        </authorList>
    </citation>
    <scope>NUCLEOTIDE SEQUENCE</scope>
    <source>
        <strain evidence="1">1296/99</strain>
    </source>
</reference>
<organism evidence="1">
    <name type="scientific">Squirrelpox virus</name>
    <dbReference type="NCBI Taxonomy" id="240426"/>
    <lineage>
        <taxon>Viruses</taxon>
        <taxon>Varidnaviria</taxon>
        <taxon>Bamfordvirae</taxon>
        <taxon>Nucleocytoviricota</taxon>
        <taxon>Pokkesviricetes</taxon>
        <taxon>Chitovirales</taxon>
        <taxon>Poxviridae</taxon>
        <taxon>Chordopoxvirinae</taxon>
        <taxon>Sciuripoxvirus</taxon>
        <taxon>Sciuripoxvirus squirrelpox</taxon>
    </lineage>
</organism>
<dbReference type="KEGG" id="vg:18158338"/>
<evidence type="ECO:0000313" key="3">
    <source>
        <dbReference type="Proteomes" id="UP000144311"/>
    </source>
</evidence>
<gene>
    <name evidence="1" type="primary">C6R</name>
    <name evidence="2" type="ORF">SQPV_1280</name>
</gene>
<keyword evidence="3" id="KW-1185">Reference proteome</keyword>
<dbReference type="EMBL" id="AH015635">
    <property type="protein sequence ID" value="ABD51479.1"/>
    <property type="molecule type" value="Genomic_DNA"/>
</dbReference>